<feature type="non-terminal residue" evidence="2">
    <location>
        <position position="23"/>
    </location>
</feature>
<organism evidence="2 3">
    <name type="scientific">Allacma fusca</name>
    <dbReference type="NCBI Taxonomy" id="39272"/>
    <lineage>
        <taxon>Eukaryota</taxon>
        <taxon>Metazoa</taxon>
        <taxon>Ecdysozoa</taxon>
        <taxon>Arthropoda</taxon>
        <taxon>Hexapoda</taxon>
        <taxon>Collembola</taxon>
        <taxon>Symphypleona</taxon>
        <taxon>Sminthuridae</taxon>
        <taxon>Allacma</taxon>
    </lineage>
</organism>
<evidence type="ECO:0000313" key="2">
    <source>
        <dbReference type="EMBL" id="CAG7721025.1"/>
    </source>
</evidence>
<dbReference type="AlphaFoldDB" id="A0A8J2JNT9"/>
<name>A0A8J2JNT9_9HEXA</name>
<evidence type="ECO:0000313" key="3">
    <source>
        <dbReference type="Proteomes" id="UP000708208"/>
    </source>
</evidence>
<dbReference type="EMBL" id="CAJVCH010076308">
    <property type="protein sequence ID" value="CAG7721025.1"/>
    <property type="molecule type" value="Genomic_DNA"/>
</dbReference>
<protein>
    <submittedName>
        <fullName evidence="2">Uncharacterized protein</fullName>
    </submittedName>
</protein>
<reference evidence="2" key="1">
    <citation type="submission" date="2021-06" db="EMBL/GenBank/DDBJ databases">
        <authorList>
            <person name="Hodson N. C."/>
            <person name="Mongue J. A."/>
            <person name="Jaron S. K."/>
        </authorList>
    </citation>
    <scope>NUCLEOTIDE SEQUENCE</scope>
</reference>
<keyword evidence="3" id="KW-1185">Reference proteome</keyword>
<comment type="caution">
    <text evidence="2">The sequence shown here is derived from an EMBL/GenBank/DDBJ whole genome shotgun (WGS) entry which is preliminary data.</text>
</comment>
<evidence type="ECO:0000256" key="1">
    <source>
        <dbReference type="SAM" id="MobiDB-lite"/>
    </source>
</evidence>
<accession>A0A8J2JNT9</accession>
<proteinExistence type="predicted"/>
<sequence>MDPETAGNALGNRKQSGEEDTCE</sequence>
<gene>
    <name evidence="2" type="ORF">AFUS01_LOCUS10274</name>
</gene>
<dbReference type="Proteomes" id="UP000708208">
    <property type="component" value="Unassembled WGS sequence"/>
</dbReference>
<feature type="region of interest" description="Disordered" evidence="1">
    <location>
        <begin position="1"/>
        <end position="23"/>
    </location>
</feature>